<evidence type="ECO:0000256" key="1">
    <source>
        <dbReference type="SAM" id="MobiDB-lite"/>
    </source>
</evidence>
<dbReference type="EMBL" id="JANCYU010000045">
    <property type="protein sequence ID" value="KAK4526925.1"/>
    <property type="molecule type" value="Genomic_DNA"/>
</dbReference>
<sequence length="182" mass="21163">MNQSEYVEYLDTQITKTLREIEVNLINIYRVSIELQTCVKKPLPYLKELHDMVSPWCEYLRQLVSTPKASTNLQTIHETLHSENALSQEEKHTLQEISNLLAHTTQQLSLHEKTNTHMEQSNTKHSAVDSLHSPVHSEQQAEESLFQVDSPTSMWKDLLEKYSSSPSNNEAYYYTDENIQQQ</sequence>
<name>A0AAV9IHT7_9RHOD</name>
<feature type="region of interest" description="Disordered" evidence="1">
    <location>
        <begin position="163"/>
        <end position="182"/>
    </location>
</feature>
<dbReference type="AlphaFoldDB" id="A0AAV9IHT7"/>
<protein>
    <submittedName>
        <fullName evidence="2">Uncharacterized protein</fullName>
    </submittedName>
</protein>
<proteinExistence type="predicted"/>
<dbReference type="Proteomes" id="UP001300502">
    <property type="component" value="Unassembled WGS sequence"/>
</dbReference>
<gene>
    <name evidence="2" type="ORF">GAYE_SCF29G4844</name>
</gene>
<evidence type="ECO:0000313" key="2">
    <source>
        <dbReference type="EMBL" id="KAK4526925.1"/>
    </source>
</evidence>
<reference evidence="2 3" key="1">
    <citation type="submission" date="2022-07" db="EMBL/GenBank/DDBJ databases">
        <title>Genome-wide signatures of adaptation to extreme environments.</title>
        <authorList>
            <person name="Cho C.H."/>
            <person name="Yoon H.S."/>
        </authorList>
    </citation>
    <scope>NUCLEOTIDE SEQUENCE [LARGE SCALE GENOMIC DNA]</scope>
    <source>
        <strain evidence="2 3">108.79 E11</strain>
    </source>
</reference>
<keyword evidence="3" id="KW-1185">Reference proteome</keyword>
<organism evidence="2 3">
    <name type="scientific">Galdieria yellowstonensis</name>
    <dbReference type="NCBI Taxonomy" id="3028027"/>
    <lineage>
        <taxon>Eukaryota</taxon>
        <taxon>Rhodophyta</taxon>
        <taxon>Bangiophyceae</taxon>
        <taxon>Galdieriales</taxon>
        <taxon>Galdieriaceae</taxon>
        <taxon>Galdieria</taxon>
    </lineage>
</organism>
<comment type="caution">
    <text evidence="2">The sequence shown here is derived from an EMBL/GenBank/DDBJ whole genome shotgun (WGS) entry which is preliminary data.</text>
</comment>
<evidence type="ECO:0000313" key="3">
    <source>
        <dbReference type="Proteomes" id="UP001300502"/>
    </source>
</evidence>
<accession>A0AAV9IHT7</accession>